<feature type="domain" description="Isochorismatase-like" evidence="1">
    <location>
        <begin position="44"/>
        <end position="217"/>
    </location>
</feature>
<gene>
    <name evidence="2" type="ORF">D1Z90_01975</name>
</gene>
<dbReference type="AlphaFoldDB" id="A0A418YKM8"/>
<evidence type="ECO:0000313" key="2">
    <source>
        <dbReference type="EMBL" id="RJG51523.1"/>
    </source>
</evidence>
<dbReference type="Gene3D" id="3.40.50.850">
    <property type="entry name" value="Isochorismatase-like"/>
    <property type="match status" value="1"/>
</dbReference>
<dbReference type="Proteomes" id="UP000283255">
    <property type="component" value="Unassembled WGS sequence"/>
</dbReference>
<reference evidence="2 3" key="2">
    <citation type="submission" date="2019-01" db="EMBL/GenBank/DDBJ databases">
        <title>Motilimonas pumilus sp. nov., isolated from the gut of sea cucumber (Apostichopus japonicus).</title>
        <authorList>
            <person name="Wang F.-Q."/>
            <person name="Ren L.-H."/>
            <person name="Lin Y.-W."/>
            <person name="Sun G.-H."/>
            <person name="Du Z.-J."/>
            <person name="Zhao J.-X."/>
            <person name="Liu X.-J."/>
            <person name="Liu L.-J."/>
        </authorList>
    </citation>
    <scope>NUCLEOTIDE SEQUENCE [LARGE SCALE GENOMIC DNA]</scope>
    <source>
        <strain evidence="2 3">PLHSC7-2</strain>
    </source>
</reference>
<dbReference type="OrthoDB" id="9796958at2"/>
<accession>A0A418YKM8</accession>
<dbReference type="PANTHER" id="PTHR14119">
    <property type="entry name" value="HYDROLASE"/>
    <property type="match status" value="1"/>
</dbReference>
<dbReference type="PANTHER" id="PTHR14119:SF3">
    <property type="entry name" value="ISOCHORISMATASE DOMAIN-CONTAINING PROTEIN 2"/>
    <property type="match status" value="1"/>
</dbReference>
<evidence type="ECO:0000313" key="3">
    <source>
        <dbReference type="Proteomes" id="UP000283255"/>
    </source>
</evidence>
<dbReference type="RefSeq" id="WP_119909047.1">
    <property type="nucleotide sequence ID" value="NZ_QZCH01000001.1"/>
</dbReference>
<protein>
    <submittedName>
        <fullName evidence="2">Isochorismatase family protein</fullName>
    </submittedName>
</protein>
<name>A0A418YKM8_9GAMM</name>
<reference evidence="2 3" key="1">
    <citation type="submission" date="2018-09" db="EMBL/GenBank/DDBJ databases">
        <authorList>
            <person name="Wang F."/>
        </authorList>
    </citation>
    <scope>NUCLEOTIDE SEQUENCE [LARGE SCALE GENOMIC DNA]</scope>
    <source>
        <strain evidence="2 3">PLHSC7-2</strain>
    </source>
</reference>
<dbReference type="SUPFAM" id="SSF52499">
    <property type="entry name" value="Isochorismatase-like hydrolases"/>
    <property type="match status" value="1"/>
</dbReference>
<evidence type="ECO:0000259" key="1">
    <source>
        <dbReference type="Pfam" id="PF00857"/>
    </source>
</evidence>
<keyword evidence="3" id="KW-1185">Reference proteome</keyword>
<proteinExistence type="predicted"/>
<organism evidence="2 3">
    <name type="scientific">Motilimonas pumila</name>
    <dbReference type="NCBI Taxonomy" id="2303987"/>
    <lineage>
        <taxon>Bacteria</taxon>
        <taxon>Pseudomonadati</taxon>
        <taxon>Pseudomonadota</taxon>
        <taxon>Gammaproteobacteria</taxon>
        <taxon>Alteromonadales</taxon>
        <taxon>Alteromonadales genera incertae sedis</taxon>
        <taxon>Motilimonas</taxon>
    </lineage>
</organism>
<dbReference type="InterPro" id="IPR036380">
    <property type="entry name" value="Isochorismatase-like_sf"/>
</dbReference>
<sequence>MKRTLLFIAVAAAISGCQVDSSDIQLAQAVPVSEQVQFNATDTGLLIIDSQQSYVMDSDAFWTKVWYPDLPIPAENVDPQLHQNIDRIASLAKLANQLNFPTTITYEAYNTEWGLEYSPFISRIEEALDEDTQVFFKQTFNATLETDIENAMTSWLANGINRVIVAGAETDVCVMQTVLGLKKMGFEVYLASDATFSTEIYKRPTFKRLQQAGVKLAATSEVLESMQAQDELIYSPRYAVGNRAELHQADRAQMAYINFNMDPTSINKAVHDNKTAVDYRLTSLGLEQEFLFQSLPSFHVNAKTEAYTDKYRQNADMIHHERINQVIRDMRDMGKDQAMISGVVSQKELITTVVKLNSAQITPIILEDSLLGADVDPVHYLDLVYQLGAIPSTQKSNGYEMYVEVQLGDFSEDEKASYWQMNGLQESVIPELYPRLR</sequence>
<dbReference type="EMBL" id="QZCH01000001">
    <property type="protein sequence ID" value="RJG51523.1"/>
    <property type="molecule type" value="Genomic_DNA"/>
</dbReference>
<dbReference type="PROSITE" id="PS51257">
    <property type="entry name" value="PROKAR_LIPOPROTEIN"/>
    <property type="match status" value="1"/>
</dbReference>
<dbReference type="InterPro" id="IPR050993">
    <property type="entry name" value="Isochorismatase_domain"/>
</dbReference>
<comment type="caution">
    <text evidence="2">The sequence shown here is derived from an EMBL/GenBank/DDBJ whole genome shotgun (WGS) entry which is preliminary data.</text>
</comment>
<dbReference type="InterPro" id="IPR000868">
    <property type="entry name" value="Isochorismatase-like_dom"/>
</dbReference>
<dbReference type="Pfam" id="PF00857">
    <property type="entry name" value="Isochorismatase"/>
    <property type="match status" value="1"/>
</dbReference>